<dbReference type="Pfam" id="PF13527">
    <property type="entry name" value="Acetyltransf_9"/>
    <property type="match status" value="1"/>
</dbReference>
<feature type="active site" description="Proton donor" evidence="4">
    <location>
        <position position="124"/>
    </location>
</feature>
<dbReference type="EMBL" id="JAAGOB010000006">
    <property type="protein sequence ID" value="NED96121.1"/>
    <property type="molecule type" value="Genomic_DNA"/>
</dbReference>
<evidence type="ECO:0000256" key="3">
    <source>
        <dbReference type="ARBA" id="ARBA00023315"/>
    </source>
</evidence>
<dbReference type="Pfam" id="PF17668">
    <property type="entry name" value="Acetyltransf_17"/>
    <property type="match status" value="1"/>
</dbReference>
<dbReference type="InterPro" id="IPR041380">
    <property type="entry name" value="Acetyltransf_17"/>
</dbReference>
<comment type="subunit">
    <text evidence="4">Homohexamer; trimer of dimers.</text>
</comment>
<dbReference type="GO" id="GO:0034069">
    <property type="term" value="F:aminoglycoside N-acetyltransferase activity"/>
    <property type="evidence" value="ECO:0007669"/>
    <property type="project" value="TreeGrafter"/>
</dbReference>
<dbReference type="SUPFAM" id="SSF55718">
    <property type="entry name" value="SCP-like"/>
    <property type="match status" value="1"/>
</dbReference>
<dbReference type="SUPFAM" id="SSF55729">
    <property type="entry name" value="Acyl-CoA N-acyltransferases (Nat)"/>
    <property type="match status" value="1"/>
</dbReference>
<dbReference type="GO" id="GO:0030649">
    <property type="term" value="P:aminoglycoside antibiotic catabolic process"/>
    <property type="evidence" value="ECO:0007669"/>
    <property type="project" value="TreeGrafter"/>
</dbReference>
<dbReference type="PANTHER" id="PTHR37817:SF1">
    <property type="entry name" value="N-ACETYLTRANSFERASE EIS"/>
    <property type="match status" value="1"/>
</dbReference>
<dbReference type="InterPro" id="IPR036527">
    <property type="entry name" value="SCP2_sterol-bd_dom_sf"/>
</dbReference>
<dbReference type="InterPro" id="IPR051554">
    <property type="entry name" value="Acetyltransferase_Eis"/>
</dbReference>
<evidence type="ECO:0000256" key="4">
    <source>
        <dbReference type="HAMAP-Rule" id="MF_01812"/>
    </source>
</evidence>
<accession>A0A6N9YM35</accession>
<organism evidence="6 7">
    <name type="scientific">Phytoactinopolyspora alkaliphila</name>
    <dbReference type="NCBI Taxonomy" id="1783498"/>
    <lineage>
        <taxon>Bacteria</taxon>
        <taxon>Bacillati</taxon>
        <taxon>Actinomycetota</taxon>
        <taxon>Actinomycetes</taxon>
        <taxon>Jiangellales</taxon>
        <taxon>Jiangellaceae</taxon>
        <taxon>Phytoactinopolyspora</taxon>
    </lineage>
</organism>
<feature type="binding site" evidence="4">
    <location>
        <begin position="82"/>
        <end position="84"/>
    </location>
    <ligand>
        <name>acetyl-CoA</name>
        <dbReference type="ChEBI" id="CHEBI:57288"/>
    </ligand>
</feature>
<dbReference type="Gene3D" id="3.40.630.30">
    <property type="match status" value="2"/>
</dbReference>
<dbReference type="RefSeq" id="WP_163818913.1">
    <property type="nucleotide sequence ID" value="NZ_JAAGOB010000006.1"/>
</dbReference>
<feature type="binding site" evidence="4">
    <location>
        <begin position="119"/>
        <end position="120"/>
    </location>
    <ligand>
        <name>acetyl-CoA</name>
        <dbReference type="ChEBI" id="CHEBI:57288"/>
    </ligand>
</feature>
<evidence type="ECO:0000313" key="6">
    <source>
        <dbReference type="EMBL" id="NED96121.1"/>
    </source>
</evidence>
<dbReference type="PROSITE" id="PS51186">
    <property type="entry name" value="GNAT"/>
    <property type="match status" value="1"/>
</dbReference>
<dbReference type="AlphaFoldDB" id="A0A6N9YM35"/>
<evidence type="ECO:0000256" key="2">
    <source>
        <dbReference type="ARBA" id="ARBA00022679"/>
    </source>
</evidence>
<sequence>MDNNLELRAATSDDLRDLGELISRAFLDDLDDEFLKVFELVDEPERARVITGDGRIVANGSILTRDLTVPGAVIPAAHVTGVAVAPTHRRRGLLNQIMTAIFDDIIERGNEPIAALWASEGAIYGRYGYGRASWQVGYKIAVRETTLPGVTPSGRLRQAKPADVRDQLASVYERARVLRPGISGRPGHWWEYHTADLKVWRRGMSELRAVLYEVDGEAEGYATWRVKGGWDDTGPKGEVAVGEVMAETVEAYAALWRFLLSIDLVRTVKYSFAAPDEPLTHLVTNPQGMATWVEPGLWIRVVDIAAALSARRYAAPIDVVLDVADQRVPANAGRWRLTGGADSATCEPTTDAPDLSLDIRELGAVYLGGTSLTTLADAGLVTAHSPAALAAASVAFGWHKQPLSIEVF</sequence>
<evidence type="ECO:0000259" key="5">
    <source>
        <dbReference type="PROSITE" id="PS51186"/>
    </source>
</evidence>
<dbReference type="HAMAP" id="MF_01812">
    <property type="entry name" value="Eis"/>
    <property type="match status" value="1"/>
</dbReference>
<comment type="caution">
    <text evidence="6">The sequence shown here is derived from an EMBL/GenBank/DDBJ whole genome shotgun (WGS) entry which is preliminary data.</text>
</comment>
<feature type="binding site" evidence="4">
    <location>
        <begin position="90"/>
        <end position="95"/>
    </location>
    <ligand>
        <name>acetyl-CoA</name>
        <dbReference type="ChEBI" id="CHEBI:57288"/>
    </ligand>
</feature>
<dbReference type="PANTHER" id="PTHR37817">
    <property type="entry name" value="N-ACETYLTRANSFERASE EIS"/>
    <property type="match status" value="1"/>
</dbReference>
<reference evidence="6 7" key="1">
    <citation type="submission" date="2020-02" db="EMBL/GenBank/DDBJ databases">
        <authorList>
            <person name="Li X.-J."/>
            <person name="Feng X.-M."/>
        </authorList>
    </citation>
    <scope>NUCLEOTIDE SEQUENCE [LARGE SCALE GENOMIC DNA]</scope>
    <source>
        <strain evidence="6 7">CGMCC 4.7225</strain>
    </source>
</reference>
<dbReference type="Proteomes" id="UP000469185">
    <property type="component" value="Unassembled WGS sequence"/>
</dbReference>
<name>A0A6N9YM35_9ACTN</name>
<dbReference type="Pfam" id="PF13530">
    <property type="entry name" value="SCP2_2"/>
    <property type="match status" value="1"/>
</dbReference>
<keyword evidence="7" id="KW-1185">Reference proteome</keyword>
<dbReference type="InterPro" id="IPR016181">
    <property type="entry name" value="Acyl_CoA_acyltransferase"/>
</dbReference>
<feature type="active site" description="Proton acceptor; via carboxylate" evidence="4">
    <location>
        <position position="408"/>
    </location>
</feature>
<proteinExistence type="inferred from homology"/>
<dbReference type="InterPro" id="IPR022902">
    <property type="entry name" value="NAcTrfase_Eis"/>
</dbReference>
<evidence type="ECO:0000256" key="1">
    <source>
        <dbReference type="ARBA" id="ARBA00009213"/>
    </source>
</evidence>
<dbReference type="CDD" id="cd04301">
    <property type="entry name" value="NAT_SF"/>
    <property type="match status" value="1"/>
</dbReference>
<feature type="domain" description="N-acetyltransferase" evidence="5">
    <location>
        <begin position="5"/>
        <end position="163"/>
    </location>
</feature>
<evidence type="ECO:0000313" key="7">
    <source>
        <dbReference type="Proteomes" id="UP000469185"/>
    </source>
</evidence>
<protein>
    <submittedName>
        <fullName evidence="6">GNAT family N-acetyltransferase</fullName>
    </submittedName>
</protein>
<keyword evidence="3 4" id="KW-0012">Acyltransferase</keyword>
<keyword evidence="2 4" id="KW-0808">Transferase</keyword>
<dbReference type="InterPro" id="IPR000182">
    <property type="entry name" value="GNAT_dom"/>
</dbReference>
<dbReference type="Gene3D" id="3.30.1050.10">
    <property type="entry name" value="SCP2 sterol-binding domain"/>
    <property type="match status" value="1"/>
</dbReference>
<gene>
    <name evidence="6" type="ORF">G1H11_12460</name>
</gene>
<dbReference type="InterPro" id="IPR025559">
    <property type="entry name" value="Eis_dom"/>
</dbReference>
<comment type="similarity">
    <text evidence="1 4">Belongs to the acetyltransferase Eis family.</text>
</comment>
<dbReference type="NCBIfam" id="NF002367">
    <property type="entry name" value="PRK01346.1-4"/>
    <property type="match status" value="1"/>
</dbReference>